<dbReference type="SUPFAM" id="SSF51126">
    <property type="entry name" value="Pectin lyase-like"/>
    <property type="match status" value="1"/>
</dbReference>
<gene>
    <name evidence="1" type="ORF">CCAX7_32370</name>
</gene>
<dbReference type="Gene3D" id="2.60.120.260">
    <property type="entry name" value="Galactose-binding domain-like"/>
    <property type="match status" value="1"/>
</dbReference>
<dbReference type="Gene3D" id="2.160.20.10">
    <property type="entry name" value="Single-stranded right-handed beta-helix, Pectin lyase-like"/>
    <property type="match status" value="1"/>
</dbReference>
<dbReference type="SUPFAM" id="SSF49899">
    <property type="entry name" value="Concanavalin A-like lectins/glucanases"/>
    <property type="match status" value="1"/>
</dbReference>
<reference evidence="1 2" key="1">
    <citation type="journal article" date="2019" name="Int. J. Syst. Evol. Microbiol.">
        <title>Capsulimonas corticalis gen. nov., sp. nov., an aerobic capsulated bacterium, of a novel bacterial order, Capsulimonadales ord. nov., of the class Armatimonadia of the phylum Armatimonadetes.</title>
        <authorList>
            <person name="Li J."/>
            <person name="Kudo C."/>
            <person name="Tonouchi A."/>
        </authorList>
    </citation>
    <scope>NUCLEOTIDE SEQUENCE [LARGE SCALE GENOMIC DNA]</scope>
    <source>
        <strain evidence="1 2">AX-7</strain>
    </source>
</reference>
<dbReference type="InterPro" id="IPR012334">
    <property type="entry name" value="Pectin_lyas_fold"/>
</dbReference>
<dbReference type="Gene3D" id="2.60.120.200">
    <property type="match status" value="1"/>
</dbReference>
<dbReference type="InterPro" id="IPR013320">
    <property type="entry name" value="ConA-like_dom_sf"/>
</dbReference>
<accession>A0A402D493</accession>
<sequence>MMPSLFLRRWLKTLTVSAFAVFVVLLKAANAYTTVGDTAHPDQLYSAIMNVYNSGGTGVTINAGVYNIPVSTTGYTWTFSAMSNFTINAPNVRLVFSDAAYNEINFYHCVNFTFQGAIISAAIPNFTQGRIYNAGSDAQGPYIDVQIDAGYPIDWTNTVHWPYDASRQSQFTNFQVFDSKTRRYKPGTGDYGATLPPATLNAANRQYRFHTDGNNDFLPANHLVVNGDIAGFRGGGSRFFNIDGCSNLLLQDLVVNTGGIGSWQCGNGLVTINRCNFVYQTPPVVGSAIGVFGPTGMASGNNSTGLHMTNSLWQGSDDDVINDDANPGYTGQVNGATLTFGQGYCPWRAGDTVYFYDPSGNFLGQNTIVTTPIPNSAYTPPDNTYAGWGLAWRNVTLARPVSLAYKSRVIDLNWSGANFTLKNDVFQNYRDIGVIVCSSNADIENCVFDGGTVSAIASENFSNNMVIKNNVLTNNCLRWNYGNTEGGRNAGAIQIDDGYDTYGGVQGAGLTLFNTLIQNNAFVGNGTINIGLENAASTGLLGNAFFNTHPAGPGAVVAPVGIVNGQDSNCEIWMKNDYGITLAGNVVGNVGPYGTQLAEISSGCSSILGASSGVTLQNPTAYYAKNAVVNHGVVYPTGASGSGYVGGLDYSDSSVTFTVNAPVAGTYPIIVYYDNASTDVTGHSVTATHSIVVNGNAGSPIPISYPFTGPWGVFDTTYVTAAFAPLNAGSNTLQFKQATNKAELDNIQIPGASASSSLVQDADINSPAIAGGATFSSGGGAVSGAGWDIWGSSDQFNFASQPFTGNGTAIVHVASFSSGDYWAKAGLMLRENLTPGSRMVMALAANHAESQVNARVSAGQNAQTTGDIGTGVGLWYKLVRSGDQITAYSSADGASWTSFGSPVTLAGLSQEVFVGMAVTSTNQSALATAVFDHFSIAP</sequence>
<evidence type="ECO:0000313" key="2">
    <source>
        <dbReference type="Proteomes" id="UP000287394"/>
    </source>
</evidence>
<evidence type="ECO:0000313" key="1">
    <source>
        <dbReference type="EMBL" id="BDI31186.1"/>
    </source>
</evidence>
<keyword evidence="2" id="KW-1185">Reference proteome</keyword>
<dbReference type="InterPro" id="IPR005084">
    <property type="entry name" value="CBM6"/>
</dbReference>
<proteinExistence type="predicted"/>
<dbReference type="RefSeq" id="WP_119324275.1">
    <property type="nucleotide sequence ID" value="NZ_AP025739.1"/>
</dbReference>
<dbReference type="EMBL" id="AP025739">
    <property type="protein sequence ID" value="BDI31186.1"/>
    <property type="molecule type" value="Genomic_DNA"/>
</dbReference>
<dbReference type="KEGG" id="ccot:CCAX7_32370"/>
<dbReference type="InterPro" id="IPR008979">
    <property type="entry name" value="Galactose-bd-like_sf"/>
</dbReference>
<dbReference type="OrthoDB" id="9807299at2"/>
<protein>
    <submittedName>
        <fullName evidence="1">Uncharacterized protein</fullName>
    </submittedName>
</protein>
<dbReference type="GO" id="GO:0030246">
    <property type="term" value="F:carbohydrate binding"/>
    <property type="evidence" value="ECO:0007669"/>
    <property type="project" value="InterPro"/>
</dbReference>
<dbReference type="AlphaFoldDB" id="A0A402D493"/>
<organism evidence="1 2">
    <name type="scientific">Capsulimonas corticalis</name>
    <dbReference type="NCBI Taxonomy" id="2219043"/>
    <lineage>
        <taxon>Bacteria</taxon>
        <taxon>Bacillati</taxon>
        <taxon>Armatimonadota</taxon>
        <taxon>Armatimonadia</taxon>
        <taxon>Capsulimonadales</taxon>
        <taxon>Capsulimonadaceae</taxon>
        <taxon>Capsulimonas</taxon>
    </lineage>
</organism>
<dbReference type="PROSITE" id="PS51175">
    <property type="entry name" value="CBM6"/>
    <property type="match status" value="1"/>
</dbReference>
<dbReference type="SUPFAM" id="SSF49785">
    <property type="entry name" value="Galactose-binding domain-like"/>
    <property type="match status" value="1"/>
</dbReference>
<dbReference type="InterPro" id="IPR011050">
    <property type="entry name" value="Pectin_lyase_fold/virulence"/>
</dbReference>
<name>A0A402D493_9BACT</name>
<dbReference type="Proteomes" id="UP000287394">
    <property type="component" value="Chromosome"/>
</dbReference>